<feature type="domain" description="NADP-dependent oxidoreductase" evidence="2">
    <location>
        <begin position="16"/>
        <end position="314"/>
    </location>
</feature>
<dbReference type="AlphaFoldDB" id="A0A381TA50"/>
<dbReference type="GO" id="GO:0005829">
    <property type="term" value="C:cytosol"/>
    <property type="evidence" value="ECO:0007669"/>
    <property type="project" value="TreeGrafter"/>
</dbReference>
<sequence length="348" mass="38767">MEYRLIGKTGVKVSCLALGTDNFADPTPEKEASMILEASIDAGINLVDTGDVYADGEGEKIIGKTLKRSKKRDHVLIATKVDHGKRRPGYSIDDPSLFGPNDHGHSRLNIIRACENSLKRLQTDYIDIYQLHRPSPEINFDEILGAMTDLVRQGKVRYIGTSTHPSWMVMESIMCSELKGYSRVVFEQPPYNLLDRRIENELIPMCQKQGIGLITWAPMAMGVLAGRYKSFNDYPKNSRASLRGGFYADRVTKKGIEVGIIFSKLAEQIGLTAAQLAILWVKDQVGIAAPLIGPRTLTHLENLLPVADMKLSDDIRIACDNLVPPGSVIANFHNTAEWMKTNIDWEIK</sequence>
<dbReference type="GO" id="GO:0016491">
    <property type="term" value="F:oxidoreductase activity"/>
    <property type="evidence" value="ECO:0007669"/>
    <property type="project" value="UniProtKB-KW"/>
</dbReference>
<accession>A0A381TA50</accession>
<name>A0A381TA50_9ZZZZ</name>
<dbReference type="Pfam" id="PF00248">
    <property type="entry name" value="Aldo_ket_red"/>
    <property type="match status" value="1"/>
</dbReference>
<keyword evidence="1" id="KW-0560">Oxidoreductase</keyword>
<evidence type="ECO:0000256" key="1">
    <source>
        <dbReference type="ARBA" id="ARBA00023002"/>
    </source>
</evidence>
<gene>
    <name evidence="3" type="ORF">METZ01_LOCUS65910</name>
</gene>
<dbReference type="InterPro" id="IPR023210">
    <property type="entry name" value="NADP_OxRdtase_dom"/>
</dbReference>
<dbReference type="InterPro" id="IPR050523">
    <property type="entry name" value="AKR_Detox_Biosynth"/>
</dbReference>
<dbReference type="Gene3D" id="3.20.20.100">
    <property type="entry name" value="NADP-dependent oxidoreductase domain"/>
    <property type="match status" value="1"/>
</dbReference>
<dbReference type="InterPro" id="IPR020471">
    <property type="entry name" value="AKR"/>
</dbReference>
<dbReference type="PANTHER" id="PTHR43364">
    <property type="entry name" value="NADH-SPECIFIC METHYLGLYOXAL REDUCTASE-RELATED"/>
    <property type="match status" value="1"/>
</dbReference>
<proteinExistence type="predicted"/>
<dbReference type="EMBL" id="UINC01004265">
    <property type="protein sequence ID" value="SVA13056.1"/>
    <property type="molecule type" value="Genomic_DNA"/>
</dbReference>
<dbReference type="InterPro" id="IPR036812">
    <property type="entry name" value="NAD(P)_OxRdtase_dom_sf"/>
</dbReference>
<protein>
    <recommendedName>
        <fullName evidence="2">NADP-dependent oxidoreductase domain-containing protein</fullName>
    </recommendedName>
</protein>
<dbReference type="SUPFAM" id="SSF51430">
    <property type="entry name" value="NAD(P)-linked oxidoreductase"/>
    <property type="match status" value="1"/>
</dbReference>
<evidence type="ECO:0000259" key="2">
    <source>
        <dbReference type="Pfam" id="PF00248"/>
    </source>
</evidence>
<organism evidence="3">
    <name type="scientific">marine metagenome</name>
    <dbReference type="NCBI Taxonomy" id="408172"/>
    <lineage>
        <taxon>unclassified sequences</taxon>
        <taxon>metagenomes</taxon>
        <taxon>ecological metagenomes</taxon>
    </lineage>
</organism>
<dbReference type="PANTHER" id="PTHR43364:SF4">
    <property type="entry name" value="NAD(P)-LINKED OXIDOREDUCTASE SUPERFAMILY PROTEIN"/>
    <property type="match status" value="1"/>
</dbReference>
<dbReference type="PRINTS" id="PR00069">
    <property type="entry name" value="ALDKETRDTASE"/>
</dbReference>
<reference evidence="3" key="1">
    <citation type="submission" date="2018-05" db="EMBL/GenBank/DDBJ databases">
        <authorList>
            <person name="Lanie J.A."/>
            <person name="Ng W.-L."/>
            <person name="Kazmierczak K.M."/>
            <person name="Andrzejewski T.M."/>
            <person name="Davidsen T.M."/>
            <person name="Wayne K.J."/>
            <person name="Tettelin H."/>
            <person name="Glass J.I."/>
            <person name="Rusch D."/>
            <person name="Podicherti R."/>
            <person name="Tsui H.-C.T."/>
            <person name="Winkler M.E."/>
        </authorList>
    </citation>
    <scope>NUCLEOTIDE SEQUENCE</scope>
</reference>
<evidence type="ECO:0000313" key="3">
    <source>
        <dbReference type="EMBL" id="SVA13056.1"/>
    </source>
</evidence>